<feature type="repeat" description="PPR" evidence="2">
    <location>
        <begin position="439"/>
        <end position="473"/>
    </location>
</feature>
<dbReference type="NCBIfam" id="TIGR00756">
    <property type="entry name" value="PPR"/>
    <property type="match status" value="1"/>
</dbReference>
<gene>
    <name evidence="4" type="ORF">HMPREF1541_08029</name>
</gene>
<dbReference type="PANTHER" id="PTHR47942:SF63">
    <property type="entry name" value="PENTATRICOPEPTIDE REPEAT-CONTAINING PROTEIN"/>
    <property type="match status" value="1"/>
</dbReference>
<reference evidence="4 5" key="1">
    <citation type="submission" date="2013-03" db="EMBL/GenBank/DDBJ databases">
        <title>The Genome Sequence of Phialophora europaea CBS 101466.</title>
        <authorList>
            <consortium name="The Broad Institute Genomics Platform"/>
            <person name="Cuomo C."/>
            <person name="de Hoog S."/>
            <person name="Gorbushina A."/>
            <person name="Walker B."/>
            <person name="Young S.K."/>
            <person name="Zeng Q."/>
            <person name="Gargeya S."/>
            <person name="Fitzgerald M."/>
            <person name="Haas B."/>
            <person name="Abouelleil A."/>
            <person name="Allen A.W."/>
            <person name="Alvarado L."/>
            <person name="Arachchi H.M."/>
            <person name="Berlin A.M."/>
            <person name="Chapman S.B."/>
            <person name="Gainer-Dewar J."/>
            <person name="Goldberg J."/>
            <person name="Griggs A."/>
            <person name="Gujja S."/>
            <person name="Hansen M."/>
            <person name="Howarth C."/>
            <person name="Imamovic A."/>
            <person name="Ireland A."/>
            <person name="Larimer J."/>
            <person name="McCowan C."/>
            <person name="Murphy C."/>
            <person name="Pearson M."/>
            <person name="Poon T.W."/>
            <person name="Priest M."/>
            <person name="Roberts A."/>
            <person name="Saif S."/>
            <person name="Shea T."/>
            <person name="Sisk P."/>
            <person name="Sykes S."/>
            <person name="Wortman J."/>
            <person name="Nusbaum C."/>
            <person name="Birren B."/>
        </authorList>
    </citation>
    <scope>NUCLEOTIDE SEQUENCE [LARGE SCALE GENOMIC DNA]</scope>
    <source>
        <strain evidence="4 5">CBS 101466</strain>
    </source>
</reference>
<keyword evidence="3" id="KW-0175">Coiled coil</keyword>
<dbReference type="PROSITE" id="PS51375">
    <property type="entry name" value="PPR"/>
    <property type="match status" value="1"/>
</dbReference>
<dbReference type="PANTHER" id="PTHR47942">
    <property type="entry name" value="TETRATRICOPEPTIDE REPEAT (TPR)-LIKE SUPERFAMILY PROTEIN-RELATED"/>
    <property type="match status" value="1"/>
</dbReference>
<dbReference type="InterPro" id="IPR011990">
    <property type="entry name" value="TPR-like_helical_dom_sf"/>
</dbReference>
<accession>W2RL39</accession>
<proteinExistence type="predicted"/>
<keyword evidence="1" id="KW-0677">Repeat</keyword>
<evidence type="ECO:0000256" key="3">
    <source>
        <dbReference type="SAM" id="Coils"/>
    </source>
</evidence>
<evidence type="ECO:0000313" key="4">
    <source>
        <dbReference type="EMBL" id="ETN37040.1"/>
    </source>
</evidence>
<evidence type="ECO:0000256" key="1">
    <source>
        <dbReference type="ARBA" id="ARBA00022737"/>
    </source>
</evidence>
<dbReference type="VEuPathDB" id="FungiDB:HMPREF1541_08029"/>
<dbReference type="Proteomes" id="UP000030752">
    <property type="component" value="Unassembled WGS sequence"/>
</dbReference>
<dbReference type="InParanoid" id="W2RL39"/>
<dbReference type="eggNOG" id="ENOG502S3E1">
    <property type="taxonomic scope" value="Eukaryota"/>
</dbReference>
<dbReference type="Gene3D" id="1.25.40.10">
    <property type="entry name" value="Tetratricopeptide repeat domain"/>
    <property type="match status" value="2"/>
</dbReference>
<dbReference type="AlphaFoldDB" id="W2RL39"/>
<dbReference type="STRING" id="1220924.W2RL39"/>
<keyword evidence="5" id="KW-1185">Reference proteome</keyword>
<dbReference type="HOGENOM" id="CLU_014148_0_1_1"/>
<dbReference type="OrthoDB" id="185373at2759"/>
<protein>
    <recommendedName>
        <fullName evidence="6">Pentatricopeptide repeat domain-containing protein</fullName>
    </recommendedName>
</protein>
<evidence type="ECO:0000256" key="2">
    <source>
        <dbReference type="PROSITE-ProRule" id="PRU00708"/>
    </source>
</evidence>
<dbReference type="RefSeq" id="XP_008720572.1">
    <property type="nucleotide sequence ID" value="XM_008722350.1"/>
</dbReference>
<name>W2RL39_CYPE1</name>
<sequence length="849" mass="97129">MKGICHLSQRWHQQFCRSPSFLGHQGCLQQWQSLRYYRQPPRTFKPVPKPSRTAHDDLVVNEFEQIEGDPSTRRKINNPFEQEAKEVRKEIKRLERESALLRQGPFSRNSELMQSVPEDERDELLSAMESDGLEQPDLNFDELFSDEEFDLDNISEEFEDKPKLLAVTLRIPAKHKAYVRRFNAALAQSQSNPDDLSEKRALWVWYLRCQQKVPGFSSFISEDVWEYLWQSQMELNPRTRHIVALARDMESAGVELDDEQLIGYLDALHRTADTATALKLWESRKELAGKNVLFDRIGVQLYASVGRPSKAQEIALAGFAKADLDAETVVQVFSAWASSQKSNAPSKLWTFYLQLKERTSSETPPVDLLGQITSVLLKAGRQEMALAVFKDMLATRRWKSSESMQLYQKILGKSDAPTEDNINRIGLTALLALPHAFKNKFFFGAWIKWLLGEGKVDDAGLVVELMQEKGIRPDARHLNGIIGAWFREGTPAARAKGEQMGWGMIHARIRQVQQRGRTLLDAEAEALKEQAMDTKRLPRFLQRDIPPATIETFSILLQRYTRQADIWNAEQLTEIMTGPAQIKPNSFILNHWLYLSLRASDLDAMWTRYKAVRDDIRPDLATFTCLWDGQRRNLNQSNHSPSYPTPRQLYKEMATWYDSLSAVREAEAQTQMTRELYEQIIRCFCLHSDLPCTYLALQHMHRSFGILPHDDITGMIVMQVARMLPANTPLASRPRRAARRRSDEMYRAALSNFAGLMNEIHMQKASSAVSQGIEVDLDDTESTVAQTIRLQSIQTFVCLIMLKQAKLGSQVDNDLVVAGRAMGVEMDKDEVKQSLEEAVRAYEDGEAER</sequence>
<evidence type="ECO:0008006" key="6">
    <source>
        <dbReference type="Google" id="ProtNLM"/>
    </source>
</evidence>
<evidence type="ECO:0000313" key="5">
    <source>
        <dbReference type="Proteomes" id="UP000030752"/>
    </source>
</evidence>
<dbReference type="GeneID" id="19975368"/>
<feature type="coiled-coil region" evidence="3">
    <location>
        <begin position="77"/>
        <end position="104"/>
    </location>
</feature>
<organism evidence="4 5">
    <name type="scientific">Cyphellophora europaea (strain CBS 101466)</name>
    <name type="common">Phialophora europaea</name>
    <dbReference type="NCBI Taxonomy" id="1220924"/>
    <lineage>
        <taxon>Eukaryota</taxon>
        <taxon>Fungi</taxon>
        <taxon>Dikarya</taxon>
        <taxon>Ascomycota</taxon>
        <taxon>Pezizomycotina</taxon>
        <taxon>Eurotiomycetes</taxon>
        <taxon>Chaetothyriomycetidae</taxon>
        <taxon>Chaetothyriales</taxon>
        <taxon>Cyphellophoraceae</taxon>
        <taxon>Cyphellophora</taxon>
    </lineage>
</organism>
<dbReference type="EMBL" id="KB822724">
    <property type="protein sequence ID" value="ETN37040.1"/>
    <property type="molecule type" value="Genomic_DNA"/>
</dbReference>
<dbReference type="InterPro" id="IPR051222">
    <property type="entry name" value="PPR/CCM1_RNA-binding"/>
</dbReference>
<dbReference type="InterPro" id="IPR002885">
    <property type="entry name" value="PPR_rpt"/>
</dbReference>